<dbReference type="Gene3D" id="3.10.250.10">
    <property type="entry name" value="SRCR-like domain"/>
    <property type="match status" value="3"/>
</dbReference>
<gene>
    <name evidence="4" type="ORF">MCOR_36485</name>
</gene>
<dbReference type="GO" id="GO:0016020">
    <property type="term" value="C:membrane"/>
    <property type="evidence" value="ECO:0007669"/>
    <property type="project" value="InterPro"/>
</dbReference>
<keyword evidence="4" id="KW-0378">Hydrolase</keyword>
<sequence>MQAASMVDDGIGAIWFNEVNCTGSESKLLQCAYNVDSLHCSHHEDVGIHHFLSCSTKDEGDLHITESFAENQGRQEIKYKGEWGTGFAENQGRLEIKYRGEWGTVCDNQFENVDAKGAYRQLGYCSGAILESSNIDNGNGTIWLDQIGCLGTETKLINGSKNFYIIICEQDDDVKVQCFTDCPSQGQLLISSGPNEHEERLEVYMHGIWGSVFEDLFDDIDASVACRQLGYCQGSLEYIVSLECMLLWKLPVPKTQLHRSSRIRGQFCQGNVVEQKACSIFCYSSNGR</sequence>
<keyword evidence="5" id="KW-1185">Reference proteome</keyword>
<proteinExistence type="predicted"/>
<evidence type="ECO:0000313" key="4">
    <source>
        <dbReference type="EMBL" id="CAC5402548.1"/>
    </source>
</evidence>
<evidence type="ECO:0000256" key="2">
    <source>
        <dbReference type="PROSITE-ProRule" id="PRU00196"/>
    </source>
</evidence>
<dbReference type="Proteomes" id="UP000507470">
    <property type="component" value="Unassembled WGS sequence"/>
</dbReference>
<dbReference type="PROSITE" id="PS50287">
    <property type="entry name" value="SRCR_2"/>
    <property type="match status" value="3"/>
</dbReference>
<name>A0A6J8D1F0_MYTCO</name>
<dbReference type="GO" id="GO:0016787">
    <property type="term" value="F:hydrolase activity"/>
    <property type="evidence" value="ECO:0007669"/>
    <property type="project" value="UniProtKB-KW"/>
</dbReference>
<comment type="caution">
    <text evidence="2">Lacks conserved residue(s) required for the propagation of feature annotation.</text>
</comment>
<reference evidence="4 5" key="1">
    <citation type="submission" date="2020-06" db="EMBL/GenBank/DDBJ databases">
        <authorList>
            <person name="Li R."/>
            <person name="Bekaert M."/>
        </authorList>
    </citation>
    <scope>NUCLEOTIDE SEQUENCE [LARGE SCALE GENOMIC DNA]</scope>
    <source>
        <strain evidence="5">wild</strain>
    </source>
</reference>
<feature type="domain" description="SRCR" evidence="3">
    <location>
        <begin position="1"/>
        <end position="51"/>
    </location>
</feature>
<dbReference type="SMART" id="SM00202">
    <property type="entry name" value="SR"/>
    <property type="match status" value="1"/>
</dbReference>
<dbReference type="InterPro" id="IPR036772">
    <property type="entry name" value="SRCR-like_dom_sf"/>
</dbReference>
<dbReference type="PANTHER" id="PTHR48071">
    <property type="entry name" value="SRCR DOMAIN-CONTAINING PROTEIN"/>
    <property type="match status" value="1"/>
</dbReference>
<dbReference type="PRINTS" id="PR00258">
    <property type="entry name" value="SPERACTRCPTR"/>
</dbReference>
<keyword evidence="1 2" id="KW-1015">Disulfide bond</keyword>
<feature type="domain" description="SRCR" evidence="3">
    <location>
        <begin position="77"/>
        <end position="179"/>
    </location>
</feature>
<feature type="domain" description="SRCR" evidence="3">
    <location>
        <begin position="188"/>
        <end position="230"/>
    </location>
</feature>
<dbReference type="AlphaFoldDB" id="A0A6J8D1F0"/>
<feature type="disulfide bond" evidence="2">
    <location>
        <begin position="21"/>
        <end position="31"/>
    </location>
</feature>
<dbReference type="OrthoDB" id="6156774at2759"/>
<dbReference type="EMBL" id="CACVKT020006522">
    <property type="protein sequence ID" value="CAC5402548.1"/>
    <property type="molecule type" value="Genomic_DNA"/>
</dbReference>
<organism evidence="4 5">
    <name type="scientific">Mytilus coruscus</name>
    <name type="common">Sea mussel</name>
    <dbReference type="NCBI Taxonomy" id="42192"/>
    <lineage>
        <taxon>Eukaryota</taxon>
        <taxon>Metazoa</taxon>
        <taxon>Spiralia</taxon>
        <taxon>Lophotrochozoa</taxon>
        <taxon>Mollusca</taxon>
        <taxon>Bivalvia</taxon>
        <taxon>Autobranchia</taxon>
        <taxon>Pteriomorphia</taxon>
        <taxon>Mytilida</taxon>
        <taxon>Mytiloidea</taxon>
        <taxon>Mytilidae</taxon>
        <taxon>Mytilinae</taxon>
        <taxon>Mytilus</taxon>
    </lineage>
</organism>
<protein>
    <submittedName>
        <fullName evidence="4">PRSS12</fullName>
        <ecNumber evidence="4">3.4.21.-</ecNumber>
    </submittedName>
</protein>
<dbReference type="PANTHER" id="PTHR48071:SF28">
    <property type="entry name" value="SRCR DOMAIN-CONTAINING PROTEIN"/>
    <property type="match status" value="1"/>
</dbReference>
<dbReference type="InterPro" id="IPR001190">
    <property type="entry name" value="SRCR"/>
</dbReference>
<dbReference type="Pfam" id="PF00530">
    <property type="entry name" value="SRCR"/>
    <property type="match status" value="2"/>
</dbReference>
<accession>A0A6J8D1F0</accession>
<dbReference type="EC" id="3.4.21.-" evidence="4"/>
<evidence type="ECO:0000313" key="5">
    <source>
        <dbReference type="Proteomes" id="UP000507470"/>
    </source>
</evidence>
<dbReference type="SUPFAM" id="SSF56487">
    <property type="entry name" value="SRCR-like"/>
    <property type="match status" value="3"/>
</dbReference>
<evidence type="ECO:0000259" key="3">
    <source>
        <dbReference type="PROSITE" id="PS50287"/>
    </source>
</evidence>
<evidence type="ECO:0000256" key="1">
    <source>
        <dbReference type="ARBA" id="ARBA00023157"/>
    </source>
</evidence>